<comment type="caution">
    <text evidence="13">The sequence shown here is derived from an EMBL/GenBank/DDBJ whole genome shotgun (WGS) entry which is preliminary data.</text>
</comment>
<keyword evidence="3 8" id="KW-0378">Hydrolase</keyword>
<dbReference type="OrthoDB" id="196131at2759"/>
<comment type="catalytic activity">
    <reaction evidence="6">
        <text>ATP + H2O = ADP + phosphate + H(+)</text>
        <dbReference type="Rhea" id="RHEA:13065"/>
        <dbReference type="ChEBI" id="CHEBI:15377"/>
        <dbReference type="ChEBI" id="CHEBI:15378"/>
        <dbReference type="ChEBI" id="CHEBI:30616"/>
        <dbReference type="ChEBI" id="CHEBI:43474"/>
        <dbReference type="ChEBI" id="CHEBI:456216"/>
        <dbReference type="EC" id="3.6.4.13"/>
    </reaction>
</comment>
<dbReference type="CDD" id="cd18787">
    <property type="entry name" value="SF2_C_DEAD"/>
    <property type="match status" value="1"/>
</dbReference>
<keyword evidence="2 8" id="KW-0547">Nucleotide-binding</keyword>
<feature type="compositionally biased region" description="Basic and acidic residues" evidence="9">
    <location>
        <begin position="591"/>
        <end position="602"/>
    </location>
</feature>
<evidence type="ECO:0000256" key="6">
    <source>
        <dbReference type="ARBA" id="ARBA00047984"/>
    </source>
</evidence>
<dbReference type="InterPro" id="IPR027417">
    <property type="entry name" value="P-loop_NTPase"/>
</dbReference>
<evidence type="ECO:0000259" key="11">
    <source>
        <dbReference type="PROSITE" id="PS51194"/>
    </source>
</evidence>
<feature type="domain" description="Helicase C-terminal" evidence="11">
    <location>
        <begin position="395"/>
        <end position="543"/>
    </location>
</feature>
<evidence type="ECO:0000256" key="9">
    <source>
        <dbReference type="SAM" id="MobiDB-lite"/>
    </source>
</evidence>
<evidence type="ECO:0000313" key="13">
    <source>
        <dbReference type="EMBL" id="KAJ5111056.1"/>
    </source>
</evidence>
<dbReference type="SMART" id="SM00490">
    <property type="entry name" value="HELICc"/>
    <property type="match status" value="1"/>
</dbReference>
<reference evidence="13" key="1">
    <citation type="submission" date="2022-11" db="EMBL/GenBank/DDBJ databases">
        <authorList>
            <person name="Petersen C."/>
        </authorList>
    </citation>
    <scope>NUCLEOTIDE SEQUENCE</scope>
    <source>
        <strain evidence="13">IBT 30761</strain>
    </source>
</reference>
<evidence type="ECO:0000259" key="10">
    <source>
        <dbReference type="PROSITE" id="PS51192"/>
    </source>
</evidence>
<dbReference type="InterPro" id="IPR014014">
    <property type="entry name" value="RNA_helicase_DEAD_Q_motif"/>
</dbReference>
<dbReference type="InterPro" id="IPR000629">
    <property type="entry name" value="RNA-helicase_DEAD-box_CS"/>
</dbReference>
<dbReference type="GeneID" id="81353064"/>
<feature type="domain" description="Helicase ATP-binding" evidence="10">
    <location>
        <begin position="169"/>
        <end position="367"/>
    </location>
</feature>
<evidence type="ECO:0000259" key="12">
    <source>
        <dbReference type="PROSITE" id="PS51195"/>
    </source>
</evidence>
<dbReference type="GO" id="GO:0003676">
    <property type="term" value="F:nucleic acid binding"/>
    <property type="evidence" value="ECO:0007669"/>
    <property type="project" value="InterPro"/>
</dbReference>
<evidence type="ECO:0000256" key="7">
    <source>
        <dbReference type="PROSITE-ProRule" id="PRU00552"/>
    </source>
</evidence>
<protein>
    <recommendedName>
        <fullName evidence="1">RNA helicase</fullName>
        <ecNumber evidence="1">3.6.4.13</ecNumber>
    </recommendedName>
</protein>
<evidence type="ECO:0000256" key="5">
    <source>
        <dbReference type="ARBA" id="ARBA00022840"/>
    </source>
</evidence>
<evidence type="ECO:0000256" key="1">
    <source>
        <dbReference type="ARBA" id="ARBA00012552"/>
    </source>
</evidence>
<dbReference type="RefSeq" id="XP_056479126.1">
    <property type="nucleotide sequence ID" value="XM_056614085.1"/>
</dbReference>
<keyword evidence="4 8" id="KW-0347">Helicase</keyword>
<proteinExistence type="inferred from homology"/>
<dbReference type="Gene3D" id="3.40.50.300">
    <property type="entry name" value="P-loop containing nucleotide triphosphate hydrolases"/>
    <property type="match status" value="2"/>
</dbReference>
<evidence type="ECO:0000256" key="3">
    <source>
        <dbReference type="ARBA" id="ARBA00022801"/>
    </source>
</evidence>
<dbReference type="PROSITE" id="PS51195">
    <property type="entry name" value="Q_MOTIF"/>
    <property type="match status" value="1"/>
</dbReference>
<sequence>MSSSPGHDEIPGALDDVSNAPDAPQSPAGATEEIPQAPQAPKPTPAQRAAMARERGWAEPTPLEYARYADTKGNDYEWAGSATRYEWKEEYGDIGPRNEELENMLFHHDLIPRAGNRFSDYQNLHVVCESENRFEPITRWKDAGLHPIMLQNIDLCLYAHPTPIQCYVLPAMTFNRDIIGIAATGSGKTGAFLIPIISQLMGKAKRLAAARPDSSQPGFNPETDGVRAEPLVLIVCPTRELATQIFDEARRLCYRSMLRPCVVYGGAPARYQRAELKKGCDILVGTTGRLIDFMNQPHVLSLRRVRYTVIDEADEMLDPGWEDDFQKIMSGGDINEDADHRYLMFSATFNRECRKLARTYLGQEYIRVRIGRAGSAHLQIQQVIILVLDHLKQNALLDLLCSVVPIRTLIFCNNRTTVDALDDLLFNNGFPVTSMHSGRTQKEREDSIRAFKTGKSPIMVATGISARGLDIINVMHVINYDLPTLEHGGINEYVHRIGRTARIGNEGLATSFYNERNEELGPDLVKILIESKQDVPEFLAEFAPSDSVDLRFDDTTDSDEAEEIQNAGTDAADTADAEDEAVHSDTAGEDQWERDAKDNQDW</sequence>
<dbReference type="InterPro" id="IPR014001">
    <property type="entry name" value="Helicase_ATP-bd"/>
</dbReference>
<dbReference type="SMART" id="SM00487">
    <property type="entry name" value="DEXDc"/>
    <property type="match status" value="1"/>
</dbReference>
<evidence type="ECO:0000256" key="8">
    <source>
        <dbReference type="RuleBase" id="RU000492"/>
    </source>
</evidence>
<keyword evidence="5 8" id="KW-0067">ATP-binding</keyword>
<comment type="similarity">
    <text evidence="8">Belongs to the DEAD box helicase family.</text>
</comment>
<keyword evidence="14" id="KW-1185">Reference proteome</keyword>
<accession>A0A9W9G2T0</accession>
<dbReference type="Pfam" id="PF00271">
    <property type="entry name" value="Helicase_C"/>
    <property type="match status" value="1"/>
</dbReference>
<dbReference type="AlphaFoldDB" id="A0A9W9G2T0"/>
<name>A0A9W9G2T0_9EURO</name>
<dbReference type="PANTHER" id="PTHR47958">
    <property type="entry name" value="ATP-DEPENDENT RNA HELICASE DBP3"/>
    <property type="match status" value="1"/>
</dbReference>
<reference evidence="13" key="2">
    <citation type="journal article" date="2023" name="IMA Fungus">
        <title>Comparative genomic study of the Penicillium genus elucidates a diverse pangenome and 15 lateral gene transfer events.</title>
        <authorList>
            <person name="Petersen C."/>
            <person name="Sorensen T."/>
            <person name="Nielsen M.R."/>
            <person name="Sondergaard T.E."/>
            <person name="Sorensen J.L."/>
            <person name="Fitzpatrick D.A."/>
            <person name="Frisvad J.C."/>
            <person name="Nielsen K.L."/>
        </authorList>
    </citation>
    <scope>NUCLEOTIDE SEQUENCE</scope>
    <source>
        <strain evidence="13">IBT 30761</strain>
    </source>
</reference>
<feature type="region of interest" description="Disordered" evidence="9">
    <location>
        <begin position="1"/>
        <end position="57"/>
    </location>
</feature>
<evidence type="ECO:0000313" key="14">
    <source>
        <dbReference type="Proteomes" id="UP001149074"/>
    </source>
</evidence>
<dbReference type="GO" id="GO:0016787">
    <property type="term" value="F:hydrolase activity"/>
    <property type="evidence" value="ECO:0007669"/>
    <property type="project" value="UniProtKB-KW"/>
</dbReference>
<dbReference type="SUPFAM" id="SSF52540">
    <property type="entry name" value="P-loop containing nucleoside triphosphate hydrolases"/>
    <property type="match status" value="1"/>
</dbReference>
<evidence type="ECO:0000256" key="2">
    <source>
        <dbReference type="ARBA" id="ARBA00022741"/>
    </source>
</evidence>
<dbReference type="PROSITE" id="PS51192">
    <property type="entry name" value="HELICASE_ATP_BIND_1"/>
    <property type="match status" value="1"/>
</dbReference>
<dbReference type="GO" id="GO:0005524">
    <property type="term" value="F:ATP binding"/>
    <property type="evidence" value="ECO:0007669"/>
    <property type="project" value="UniProtKB-KW"/>
</dbReference>
<dbReference type="EMBL" id="JAPQKI010000002">
    <property type="protein sequence ID" value="KAJ5111056.1"/>
    <property type="molecule type" value="Genomic_DNA"/>
</dbReference>
<gene>
    <name evidence="13" type="ORF">N7532_001591</name>
</gene>
<feature type="short sequence motif" description="Q motif" evidence="7">
    <location>
        <begin position="138"/>
        <end position="166"/>
    </location>
</feature>
<dbReference type="PROSITE" id="PS51194">
    <property type="entry name" value="HELICASE_CTER"/>
    <property type="match status" value="1"/>
</dbReference>
<dbReference type="PROSITE" id="PS00039">
    <property type="entry name" value="DEAD_ATP_HELICASE"/>
    <property type="match status" value="1"/>
</dbReference>
<dbReference type="EC" id="3.6.4.13" evidence="1"/>
<dbReference type="GO" id="GO:0003724">
    <property type="term" value="F:RNA helicase activity"/>
    <property type="evidence" value="ECO:0007669"/>
    <property type="project" value="UniProtKB-EC"/>
</dbReference>
<evidence type="ECO:0000256" key="4">
    <source>
        <dbReference type="ARBA" id="ARBA00022806"/>
    </source>
</evidence>
<dbReference type="InterPro" id="IPR001650">
    <property type="entry name" value="Helicase_C-like"/>
</dbReference>
<feature type="compositionally biased region" description="Basic and acidic residues" evidence="9">
    <location>
        <begin position="1"/>
        <end position="10"/>
    </location>
</feature>
<dbReference type="InterPro" id="IPR011545">
    <property type="entry name" value="DEAD/DEAH_box_helicase_dom"/>
</dbReference>
<dbReference type="Proteomes" id="UP001149074">
    <property type="component" value="Unassembled WGS sequence"/>
</dbReference>
<dbReference type="Pfam" id="PF00270">
    <property type="entry name" value="DEAD"/>
    <property type="match status" value="1"/>
</dbReference>
<organism evidence="13 14">
    <name type="scientific">Penicillium argentinense</name>
    <dbReference type="NCBI Taxonomy" id="1131581"/>
    <lineage>
        <taxon>Eukaryota</taxon>
        <taxon>Fungi</taxon>
        <taxon>Dikarya</taxon>
        <taxon>Ascomycota</taxon>
        <taxon>Pezizomycotina</taxon>
        <taxon>Eurotiomycetes</taxon>
        <taxon>Eurotiomycetidae</taxon>
        <taxon>Eurotiales</taxon>
        <taxon>Aspergillaceae</taxon>
        <taxon>Penicillium</taxon>
    </lineage>
</organism>
<feature type="region of interest" description="Disordered" evidence="9">
    <location>
        <begin position="549"/>
        <end position="602"/>
    </location>
</feature>
<feature type="domain" description="DEAD-box RNA helicase Q" evidence="12">
    <location>
        <begin position="138"/>
        <end position="166"/>
    </location>
</feature>